<evidence type="ECO:0000313" key="3">
    <source>
        <dbReference type="Proteomes" id="UP000254848"/>
    </source>
</evidence>
<dbReference type="Proteomes" id="UP000254848">
    <property type="component" value="Unassembled WGS sequence"/>
</dbReference>
<evidence type="ECO:0000259" key="1">
    <source>
        <dbReference type="Pfam" id="PF20613"/>
    </source>
</evidence>
<dbReference type="Pfam" id="PF20613">
    <property type="entry name" value="HipA_2"/>
    <property type="match status" value="1"/>
</dbReference>
<reference evidence="2 3" key="1">
    <citation type="submission" date="2018-07" db="EMBL/GenBank/DDBJ databases">
        <title>Genomic Encyclopedia of Type Strains, Phase IV (KMG-IV): sequencing the most valuable type-strain genomes for metagenomic binning, comparative biology and taxonomic classification.</title>
        <authorList>
            <person name="Goeker M."/>
        </authorList>
    </citation>
    <scope>NUCLEOTIDE SEQUENCE [LARGE SCALE GENOMIC DNA]</scope>
    <source>
        <strain evidence="2 3">DSM 103736</strain>
    </source>
</reference>
<proteinExistence type="predicted"/>
<accession>A0A370QSI9</accession>
<sequence>MPGTNETLSVVEIIRNIPGDTTEPLLCKCSDGRRYVVKGYAGTSCEELIAEWVAANLAKRFGLSVPPFHIVAVPDALTAFMPQWRYSLQQDEAFASLYIENSAPLSQPQAHEAVNTQSQKLIYLFDRWINHTDRTFAGRSANMIYDFSSGRYYLVGHDRAFSLPGEQAEHGPHVYAPGERTWDFDLVDRNEGEQRVAMVINALDEILAGIPAAWSTGHEAFIGQVRRVLMRADDNEFWSSLS</sequence>
<name>A0A370QSI9_9GAMM</name>
<dbReference type="AlphaFoldDB" id="A0A370QSI9"/>
<comment type="caution">
    <text evidence="2">The sequence shown here is derived from an EMBL/GenBank/DDBJ whole genome shotgun (WGS) entry which is preliminary data.</text>
</comment>
<gene>
    <name evidence="2" type="ORF">C8D90_104300</name>
</gene>
<protein>
    <recommendedName>
        <fullName evidence="1">HipA-like kinase domain-containing protein</fullName>
    </recommendedName>
</protein>
<dbReference type="EMBL" id="QRAP01000004">
    <property type="protein sequence ID" value="RDK92141.1"/>
    <property type="molecule type" value="Genomic_DNA"/>
</dbReference>
<dbReference type="InterPro" id="IPR046748">
    <property type="entry name" value="HipA_2"/>
</dbReference>
<organism evidence="2 3">
    <name type="scientific">Enterobacillus tribolii</name>
    <dbReference type="NCBI Taxonomy" id="1487935"/>
    <lineage>
        <taxon>Bacteria</taxon>
        <taxon>Pseudomonadati</taxon>
        <taxon>Pseudomonadota</taxon>
        <taxon>Gammaproteobacteria</taxon>
        <taxon>Enterobacterales</taxon>
        <taxon>Hafniaceae</taxon>
        <taxon>Enterobacillus</taxon>
    </lineage>
</organism>
<keyword evidence="3" id="KW-1185">Reference proteome</keyword>
<evidence type="ECO:0000313" key="2">
    <source>
        <dbReference type="EMBL" id="RDK92141.1"/>
    </source>
</evidence>
<feature type="domain" description="HipA-like kinase" evidence="1">
    <location>
        <begin position="10"/>
        <end position="240"/>
    </location>
</feature>
<dbReference type="RefSeq" id="WP_115458460.1">
    <property type="nucleotide sequence ID" value="NZ_QRAP01000004.1"/>
</dbReference>
<dbReference type="OrthoDB" id="8440774at2"/>